<keyword evidence="4" id="KW-0572">Peptidoglycan-anchor</keyword>
<keyword evidence="1" id="KW-0134">Cell wall</keyword>
<evidence type="ECO:0000313" key="10">
    <source>
        <dbReference type="Proteomes" id="UP000070053"/>
    </source>
</evidence>
<feature type="compositionally biased region" description="Basic and acidic residues" evidence="6">
    <location>
        <begin position="58"/>
        <end position="77"/>
    </location>
</feature>
<evidence type="ECO:0000256" key="1">
    <source>
        <dbReference type="ARBA" id="ARBA00022512"/>
    </source>
</evidence>
<evidence type="ECO:0000256" key="2">
    <source>
        <dbReference type="ARBA" id="ARBA00022525"/>
    </source>
</evidence>
<evidence type="ECO:0000256" key="7">
    <source>
        <dbReference type="SAM" id="SignalP"/>
    </source>
</evidence>
<feature type="domain" description="Gram-positive cocci surface proteins LPxTG" evidence="8">
    <location>
        <begin position="412"/>
        <end position="446"/>
    </location>
</feature>
<keyword evidence="3 7" id="KW-0732">Signal</keyword>
<evidence type="ECO:0000256" key="3">
    <source>
        <dbReference type="ARBA" id="ARBA00022729"/>
    </source>
</evidence>
<sequence>MIKYKGHGSIRKMKKGATGVLFVSAALLFGAVNAVTASADEVSTPAPATVATESTAPKAEEPKVDVESPKTDVEAAPKAETPAPKVEAESPKTEEPKSKEATPKEEAPKTEADLSKSYQDLKSLLNENNLRYKEEKAEYDTIQEATEAMDKQVKTAKDLIAKRDQLEKSIADKVKEAEALRMIAYREDEVVYKTVEEAKKATEKQLADLQNDIQLVAKTKKIVEKLRFDLTNAGVTIEPQTEFWKNSGKSKAEFNSEVKKFINYTNSALKAQREAKQAFEQVIADYRAKGLDITVDGIEGYRYSAVEDEVLDIKIKLDKIYNKKLINDRYNMPTDPSFLKVTVKRPNVDLYEPYLPRLFAVVPKINLEASIQEVSVKHAVSDITSDVKDVKGDEPVAPQAQELAYSAPAKTLPNTGEKDSVALASAGVVMAVAGLLGLSQKRRQED</sequence>
<reference evidence="9 10" key="1">
    <citation type="submission" date="2016-01" db="EMBL/GenBank/DDBJ databases">
        <title>Highly variable Streptococcus oralis are common among viridans streptococci isolated from primates.</title>
        <authorList>
            <person name="Denapaite D."/>
            <person name="Rieger M."/>
            <person name="Koendgen S."/>
            <person name="Brueckner R."/>
            <person name="Ochigava I."/>
            <person name="Kappeler P."/>
            <person name="Maetz-Rensing K."/>
            <person name="Leendertz F."/>
            <person name="Hakenbeck R."/>
        </authorList>
    </citation>
    <scope>NUCLEOTIDE SEQUENCE [LARGE SCALE GENOMIC DNA]</scope>
    <source>
        <strain evidence="9 10">DD21</strain>
    </source>
</reference>
<keyword evidence="5" id="KW-0175">Coiled coil</keyword>
<comment type="caution">
    <text evidence="9">The sequence shown here is derived from an EMBL/GenBank/DDBJ whole genome shotgun (WGS) entry which is preliminary data.</text>
</comment>
<proteinExistence type="predicted"/>
<evidence type="ECO:0000259" key="8">
    <source>
        <dbReference type="PROSITE" id="PS50847"/>
    </source>
</evidence>
<dbReference type="AlphaFoldDB" id="A0A139PL25"/>
<evidence type="ECO:0000313" key="9">
    <source>
        <dbReference type="EMBL" id="KXT90933.1"/>
    </source>
</evidence>
<evidence type="ECO:0000256" key="6">
    <source>
        <dbReference type="SAM" id="MobiDB-lite"/>
    </source>
</evidence>
<dbReference type="PATRIC" id="fig|1303.81.peg.1241"/>
<dbReference type="EMBL" id="LQZP01000259">
    <property type="protein sequence ID" value="KXT90933.1"/>
    <property type="molecule type" value="Genomic_DNA"/>
</dbReference>
<feature type="coiled-coil region" evidence="5">
    <location>
        <begin position="118"/>
        <end position="219"/>
    </location>
</feature>
<keyword evidence="2" id="KW-0964">Secreted</keyword>
<feature type="region of interest" description="Disordered" evidence="6">
    <location>
        <begin position="41"/>
        <end position="116"/>
    </location>
</feature>
<evidence type="ECO:0000256" key="5">
    <source>
        <dbReference type="SAM" id="Coils"/>
    </source>
</evidence>
<organism evidence="9 10">
    <name type="scientific">Streptococcus oralis</name>
    <dbReference type="NCBI Taxonomy" id="1303"/>
    <lineage>
        <taxon>Bacteria</taxon>
        <taxon>Bacillati</taxon>
        <taxon>Bacillota</taxon>
        <taxon>Bacilli</taxon>
        <taxon>Lactobacillales</taxon>
        <taxon>Streptococcaceae</taxon>
        <taxon>Streptococcus</taxon>
    </lineage>
</organism>
<name>A0A139PL25_STROR</name>
<dbReference type="Proteomes" id="UP000070053">
    <property type="component" value="Unassembled WGS sequence"/>
</dbReference>
<feature type="compositionally biased region" description="Basic and acidic residues" evidence="6">
    <location>
        <begin position="86"/>
        <end position="114"/>
    </location>
</feature>
<dbReference type="InterPro" id="IPR019931">
    <property type="entry name" value="LPXTG_anchor"/>
</dbReference>
<feature type="chain" id="PRO_5007488651" description="Gram-positive cocci surface proteins LPxTG domain-containing protein" evidence="7">
    <location>
        <begin position="40"/>
        <end position="446"/>
    </location>
</feature>
<dbReference type="NCBIfam" id="TIGR01167">
    <property type="entry name" value="LPXTG_anchor"/>
    <property type="match status" value="1"/>
</dbReference>
<dbReference type="Pfam" id="PF00746">
    <property type="entry name" value="Gram_pos_anchor"/>
    <property type="match status" value="1"/>
</dbReference>
<evidence type="ECO:0000256" key="4">
    <source>
        <dbReference type="ARBA" id="ARBA00023088"/>
    </source>
</evidence>
<feature type="signal peptide" evidence="7">
    <location>
        <begin position="1"/>
        <end position="39"/>
    </location>
</feature>
<dbReference type="PROSITE" id="PS50847">
    <property type="entry name" value="GRAM_POS_ANCHORING"/>
    <property type="match status" value="1"/>
</dbReference>
<accession>A0A139PL25</accession>
<gene>
    <name evidence="9" type="ORF">SORDD21_01011</name>
</gene>
<protein>
    <recommendedName>
        <fullName evidence="8">Gram-positive cocci surface proteins LPxTG domain-containing protein</fullName>
    </recommendedName>
</protein>